<protein>
    <submittedName>
        <fullName evidence="1">Uncharacterized protein</fullName>
    </submittedName>
</protein>
<dbReference type="Proteomes" id="UP000593565">
    <property type="component" value="Unassembled WGS sequence"/>
</dbReference>
<keyword evidence="2" id="KW-1185">Reference proteome</keyword>
<organism evidence="1 2">
    <name type="scientific">Ameiurus melas</name>
    <name type="common">Black bullhead</name>
    <name type="synonym">Silurus melas</name>
    <dbReference type="NCBI Taxonomy" id="219545"/>
    <lineage>
        <taxon>Eukaryota</taxon>
        <taxon>Metazoa</taxon>
        <taxon>Chordata</taxon>
        <taxon>Craniata</taxon>
        <taxon>Vertebrata</taxon>
        <taxon>Euteleostomi</taxon>
        <taxon>Actinopterygii</taxon>
        <taxon>Neopterygii</taxon>
        <taxon>Teleostei</taxon>
        <taxon>Ostariophysi</taxon>
        <taxon>Siluriformes</taxon>
        <taxon>Ictaluridae</taxon>
        <taxon>Ameiurus</taxon>
    </lineage>
</organism>
<proteinExistence type="predicted"/>
<comment type="caution">
    <text evidence="1">The sequence shown here is derived from an EMBL/GenBank/DDBJ whole genome shotgun (WGS) entry which is preliminary data.</text>
</comment>
<name>A0A7J5ZMZ6_AMEME</name>
<dbReference type="EMBL" id="JAAGNN010000026">
    <property type="protein sequence ID" value="KAF4072044.1"/>
    <property type="molecule type" value="Genomic_DNA"/>
</dbReference>
<accession>A0A7J5ZMZ6</accession>
<evidence type="ECO:0000313" key="1">
    <source>
        <dbReference type="EMBL" id="KAF4072044.1"/>
    </source>
</evidence>
<reference evidence="1 2" key="1">
    <citation type="submission" date="2020-02" db="EMBL/GenBank/DDBJ databases">
        <title>A chromosome-scale genome assembly of the black bullhead catfish (Ameiurus melas).</title>
        <authorList>
            <person name="Wen M."/>
            <person name="Zham M."/>
            <person name="Cabau C."/>
            <person name="Klopp C."/>
            <person name="Donnadieu C."/>
            <person name="Roques C."/>
            <person name="Bouchez O."/>
            <person name="Lampietro C."/>
            <person name="Jouanno E."/>
            <person name="Herpin A."/>
            <person name="Louis A."/>
            <person name="Berthelot C."/>
            <person name="Parey E."/>
            <person name="Roest-Crollius H."/>
            <person name="Braasch I."/>
            <person name="Postlethwait J."/>
            <person name="Robinson-Rechavi M."/>
            <person name="Echchiki A."/>
            <person name="Begum T."/>
            <person name="Montfort J."/>
            <person name="Schartl M."/>
            <person name="Bobe J."/>
            <person name="Guiguen Y."/>
        </authorList>
    </citation>
    <scope>NUCLEOTIDE SEQUENCE [LARGE SCALE GENOMIC DNA]</scope>
    <source>
        <strain evidence="1">M_S1</strain>
        <tissue evidence="1">Blood</tissue>
    </source>
</reference>
<evidence type="ECO:0000313" key="2">
    <source>
        <dbReference type="Proteomes" id="UP000593565"/>
    </source>
</evidence>
<gene>
    <name evidence="1" type="ORF">AMELA_G00269780</name>
</gene>
<sequence length="10" mass="1221">MAWTHKHVLV</sequence>